<keyword evidence="3" id="KW-0408">Iron</keyword>
<dbReference type="Proteomes" id="UP000462362">
    <property type="component" value="Unassembled WGS sequence"/>
</dbReference>
<evidence type="ECO:0000256" key="4">
    <source>
        <dbReference type="ARBA" id="ARBA00023014"/>
    </source>
</evidence>
<keyword evidence="4" id="KW-0411">Iron-sulfur</keyword>
<evidence type="ECO:0000313" key="7">
    <source>
        <dbReference type="Proteomes" id="UP000462362"/>
    </source>
</evidence>
<dbReference type="EMBL" id="WNCL01000039">
    <property type="protein sequence ID" value="MTU43997.1"/>
    <property type="molecule type" value="Genomic_DNA"/>
</dbReference>
<name>A0A844LIB2_9BURK</name>
<evidence type="ECO:0000259" key="5">
    <source>
        <dbReference type="Pfam" id="PF01869"/>
    </source>
</evidence>
<evidence type="ECO:0000256" key="3">
    <source>
        <dbReference type="ARBA" id="ARBA00023004"/>
    </source>
</evidence>
<dbReference type="Gene3D" id="3.30.420.40">
    <property type="match status" value="2"/>
</dbReference>
<dbReference type="GO" id="GO:0051536">
    <property type="term" value="F:iron-sulfur cluster binding"/>
    <property type="evidence" value="ECO:0007669"/>
    <property type="project" value="UniProtKB-KW"/>
</dbReference>
<evidence type="ECO:0000313" key="6">
    <source>
        <dbReference type="EMBL" id="MTU43997.1"/>
    </source>
</evidence>
<organism evidence="6 7">
    <name type="scientific">Parasutterella excrementihominis</name>
    <dbReference type="NCBI Taxonomy" id="487175"/>
    <lineage>
        <taxon>Bacteria</taxon>
        <taxon>Pseudomonadati</taxon>
        <taxon>Pseudomonadota</taxon>
        <taxon>Betaproteobacteria</taxon>
        <taxon>Burkholderiales</taxon>
        <taxon>Sutterellaceae</taxon>
        <taxon>Parasutterella</taxon>
    </lineage>
</organism>
<dbReference type="CDD" id="cd24036">
    <property type="entry name" value="ASKHA_NBD_BcrAD_BadFG_HgdC_HadI"/>
    <property type="match status" value="1"/>
</dbReference>
<dbReference type="InterPro" id="IPR051805">
    <property type="entry name" value="Dehydratase_Activator_Redct"/>
</dbReference>
<accession>A0A844LIB2</accession>
<dbReference type="InterPro" id="IPR002731">
    <property type="entry name" value="ATPase_BadF"/>
</dbReference>
<evidence type="ECO:0000256" key="2">
    <source>
        <dbReference type="ARBA" id="ARBA00022723"/>
    </source>
</evidence>
<dbReference type="SUPFAM" id="SSF53067">
    <property type="entry name" value="Actin-like ATPase domain"/>
    <property type="match status" value="1"/>
</dbReference>
<dbReference type="AlphaFoldDB" id="A0A844LIB2"/>
<feature type="domain" description="ATPase BadF/BadG/BcrA/BcrD type" evidence="5">
    <location>
        <begin position="4"/>
        <end position="261"/>
    </location>
</feature>
<dbReference type="PANTHER" id="PTHR32329">
    <property type="entry name" value="BIFUNCTIONAL PROTEIN [INCLUDES 2-HYDROXYACYL-COA DEHYDRATASE (N-TER) AND ITS ACTIVATOR DOMAIN (C_TERM)-RELATED"/>
    <property type="match status" value="1"/>
</dbReference>
<dbReference type="PANTHER" id="PTHR32329:SF2">
    <property type="entry name" value="BIFUNCTIONAL PROTEIN [INCLUDES 2-HYDROXYACYL-COA DEHYDRATASE (N-TER) AND ITS ACTIVATOR DOMAIN (C_TERM)"/>
    <property type="match status" value="1"/>
</dbReference>
<sequence>MIFVGCDLGSTTGKIVVLDENLSVLGSSIVRSSHGPIKTFEKAVEKTAESMGISAEELLTKFKNEGRVVTTGYGRSNLPGYTDEVSEISCHAKGASHLCPSVRTIIDIGGQDCKVISVGPQGKVLDFQMNDKCSAGTGRFFEVMSRVLDIDLTHLAEEALKSKKPCSISKQCSVFAESEVISLVNNSVPLPDIAAGIHESIARRIHGIAFKVGVEEDVALTGGCSSNKALRKALEKRLHLPLAELTMDPQLMGALGAALFAKEHYEAEKAQAS</sequence>
<comment type="cofactor">
    <cofactor evidence="1">
        <name>[4Fe-4S] cluster</name>
        <dbReference type="ChEBI" id="CHEBI:49883"/>
    </cofactor>
</comment>
<reference evidence="6 7" key="1">
    <citation type="journal article" date="2019" name="Nat. Med.">
        <title>A library of human gut bacterial isolates paired with longitudinal multiomics data enables mechanistic microbiome research.</title>
        <authorList>
            <person name="Poyet M."/>
            <person name="Groussin M."/>
            <person name="Gibbons S.M."/>
            <person name="Avila-Pacheco J."/>
            <person name="Jiang X."/>
            <person name="Kearney S.M."/>
            <person name="Perrotta A.R."/>
            <person name="Berdy B."/>
            <person name="Zhao S."/>
            <person name="Lieberman T.D."/>
            <person name="Swanson P.K."/>
            <person name="Smith M."/>
            <person name="Roesemann S."/>
            <person name="Alexander J.E."/>
            <person name="Rich S.A."/>
            <person name="Livny J."/>
            <person name="Vlamakis H."/>
            <person name="Clish C."/>
            <person name="Bullock K."/>
            <person name="Deik A."/>
            <person name="Scott J."/>
            <person name="Pierce K.A."/>
            <person name="Xavier R.J."/>
            <person name="Alm E.J."/>
        </authorList>
    </citation>
    <scope>NUCLEOTIDE SEQUENCE [LARGE SCALE GENOMIC DNA]</scope>
    <source>
        <strain evidence="6 7">BIOML-A2</strain>
    </source>
</reference>
<gene>
    <name evidence="6" type="ORF">GMD42_10330</name>
</gene>
<dbReference type="NCBIfam" id="TIGR00241">
    <property type="entry name" value="CoA_E_activ"/>
    <property type="match status" value="1"/>
</dbReference>
<proteinExistence type="predicted"/>
<comment type="caution">
    <text evidence="6">The sequence shown here is derived from an EMBL/GenBank/DDBJ whole genome shotgun (WGS) entry which is preliminary data.</text>
</comment>
<dbReference type="InterPro" id="IPR043129">
    <property type="entry name" value="ATPase_NBD"/>
</dbReference>
<keyword evidence="2" id="KW-0479">Metal-binding</keyword>
<dbReference type="Pfam" id="PF01869">
    <property type="entry name" value="BcrAD_BadFG"/>
    <property type="match status" value="1"/>
</dbReference>
<dbReference type="RefSeq" id="WP_155177873.1">
    <property type="nucleotide sequence ID" value="NZ_WNCL01000039.1"/>
</dbReference>
<evidence type="ECO:0000256" key="1">
    <source>
        <dbReference type="ARBA" id="ARBA00001966"/>
    </source>
</evidence>
<dbReference type="InterPro" id="IPR008275">
    <property type="entry name" value="CoA_E_activase_dom"/>
</dbReference>
<protein>
    <submittedName>
        <fullName evidence="6">CoA activase</fullName>
    </submittedName>
</protein>
<dbReference type="GO" id="GO:0046872">
    <property type="term" value="F:metal ion binding"/>
    <property type="evidence" value="ECO:0007669"/>
    <property type="project" value="UniProtKB-KW"/>
</dbReference>